<proteinExistence type="predicted"/>
<evidence type="ECO:0000313" key="3">
    <source>
        <dbReference type="Proteomes" id="UP001515641"/>
    </source>
</evidence>
<gene>
    <name evidence="2" type="ORF">HA052_25030</name>
</gene>
<dbReference type="Gene3D" id="3.40.50.620">
    <property type="entry name" value="HUPs"/>
    <property type="match status" value="1"/>
</dbReference>
<organism evidence="2 3">
    <name type="scientific">Chromobacterium fluminis</name>
    <dbReference type="NCBI Taxonomy" id="3044269"/>
    <lineage>
        <taxon>Bacteria</taxon>
        <taxon>Pseudomonadati</taxon>
        <taxon>Pseudomonadota</taxon>
        <taxon>Betaproteobacteria</taxon>
        <taxon>Neisseriales</taxon>
        <taxon>Chromobacteriaceae</taxon>
        <taxon>Chromobacterium</taxon>
    </lineage>
</organism>
<dbReference type="EMBL" id="JAAOMA010000062">
    <property type="protein sequence ID" value="NHR08459.1"/>
    <property type="molecule type" value="Genomic_DNA"/>
</dbReference>
<dbReference type="Pfam" id="PF00582">
    <property type="entry name" value="Usp"/>
    <property type="match status" value="1"/>
</dbReference>
<dbReference type="InterPro" id="IPR014729">
    <property type="entry name" value="Rossmann-like_a/b/a_fold"/>
</dbReference>
<dbReference type="Proteomes" id="UP001515641">
    <property type="component" value="Unassembled WGS sequence"/>
</dbReference>
<dbReference type="RefSeq" id="WP_166454103.1">
    <property type="nucleotide sequence ID" value="NZ_JAAOMA010000062.1"/>
</dbReference>
<dbReference type="SUPFAM" id="SSF52402">
    <property type="entry name" value="Adenine nucleotide alpha hydrolases-like"/>
    <property type="match status" value="1"/>
</dbReference>
<protein>
    <submittedName>
        <fullName evidence="2">Universal stress protein</fullName>
    </submittedName>
</protein>
<feature type="domain" description="UspA" evidence="1">
    <location>
        <begin position="1"/>
        <end position="139"/>
    </location>
</feature>
<sequence length="141" mass="15905">MVKNMLMQLDWDQPPAHTARQVLQLARQLEATLTLLIIRQQLDELMESDREAFVLATLTQLEATRQILQSEAQALGVNLIVEIAASGHPIDTLLAFGTEQHFDLLVVCKPHEHHRLRDAISGEPWKQITTRSTLPVLVMPS</sequence>
<name>A0ABX0LFX7_9NEIS</name>
<keyword evidence="3" id="KW-1185">Reference proteome</keyword>
<evidence type="ECO:0000313" key="2">
    <source>
        <dbReference type="EMBL" id="NHR08459.1"/>
    </source>
</evidence>
<comment type="caution">
    <text evidence="2">The sequence shown here is derived from an EMBL/GenBank/DDBJ whole genome shotgun (WGS) entry which is preliminary data.</text>
</comment>
<dbReference type="InterPro" id="IPR006016">
    <property type="entry name" value="UspA"/>
</dbReference>
<reference evidence="2 3" key="1">
    <citation type="submission" date="2020-03" db="EMBL/GenBank/DDBJ databases">
        <title>Draft genome sequence of environmentally isolated cultures.</title>
        <authorList>
            <person name="Wilson H.S."/>
            <person name="De Leon M.E."/>
        </authorList>
    </citation>
    <scope>NUCLEOTIDE SEQUENCE [LARGE SCALE GENOMIC DNA]</scope>
    <source>
        <strain evidence="2 3">HSC-31F16</strain>
    </source>
</reference>
<evidence type="ECO:0000259" key="1">
    <source>
        <dbReference type="Pfam" id="PF00582"/>
    </source>
</evidence>
<accession>A0ABX0LFX7</accession>